<evidence type="ECO:0000313" key="12">
    <source>
        <dbReference type="Proteomes" id="UP000241818"/>
    </source>
</evidence>
<dbReference type="PROSITE" id="PS51675">
    <property type="entry name" value="SAM_MT_TRM10"/>
    <property type="match status" value="1"/>
</dbReference>
<feature type="region of interest" description="Disordered" evidence="9">
    <location>
        <begin position="357"/>
        <end position="381"/>
    </location>
</feature>
<dbReference type="STRING" id="857342.A0A2T3ARP0"/>
<dbReference type="Gene3D" id="3.40.1280.30">
    <property type="match status" value="1"/>
</dbReference>
<feature type="non-terminal residue" evidence="11">
    <location>
        <position position="381"/>
    </location>
</feature>
<sequence length="381" mass="43039">EERPSKIRKVEPSEDLRDRNQNRSASLEKEESEELNGLPEREDGENGTPQADAQGETAEKPALSKSQLKKIRKREQWEAGKEYRKIKRREKHKEKQARKAAQRAAAEEKIANGEAEASEVLPTTEKKPRPRRPIQVPVSLIMDCDFDELMTEKELISLGAQLTRCYSDNKTTPYRSHMAITSWNGKLRTRFETVLTNNHLSWKGMRFFEEDFIAAAKELDGIMRGPEGGKLAGALSEEEPTTAENTSLESTQPKQEPSIVYLTSDSPHTLERLSPNTSYIIGGIVDKNRHKGICYKRACERGIATAKLPIGEYMTMQSRSVLAVNHVVEIMLKWLETGDWGEAFLSVIPKRKEAKLKVKKEGSAVDSKATTEERDSGDEEE</sequence>
<name>A0A2T3ARP0_AMORE</name>
<evidence type="ECO:0000256" key="1">
    <source>
        <dbReference type="ARBA" id="ARBA00012797"/>
    </source>
</evidence>
<accession>A0A2T3ARP0</accession>
<dbReference type="PANTHER" id="PTHR13563:SF13">
    <property type="entry name" value="TRNA METHYLTRANSFERASE 10 HOMOLOG A"/>
    <property type="match status" value="1"/>
</dbReference>
<reference evidence="11 12" key="1">
    <citation type="journal article" date="2018" name="New Phytol.">
        <title>Comparative genomics and transcriptomics depict ericoid mycorrhizal fungi as versatile saprotrophs and plant mutualists.</title>
        <authorList>
            <person name="Martino E."/>
            <person name="Morin E."/>
            <person name="Grelet G.A."/>
            <person name="Kuo A."/>
            <person name="Kohler A."/>
            <person name="Daghino S."/>
            <person name="Barry K.W."/>
            <person name="Cichocki N."/>
            <person name="Clum A."/>
            <person name="Dockter R.B."/>
            <person name="Hainaut M."/>
            <person name="Kuo R.C."/>
            <person name="LaButti K."/>
            <person name="Lindahl B.D."/>
            <person name="Lindquist E.A."/>
            <person name="Lipzen A."/>
            <person name="Khouja H.R."/>
            <person name="Magnuson J."/>
            <person name="Murat C."/>
            <person name="Ohm R.A."/>
            <person name="Singer S.W."/>
            <person name="Spatafora J.W."/>
            <person name="Wang M."/>
            <person name="Veneault-Fourrey C."/>
            <person name="Henrissat B."/>
            <person name="Grigoriev I.V."/>
            <person name="Martin F.M."/>
            <person name="Perotto S."/>
        </authorList>
    </citation>
    <scope>NUCLEOTIDE SEQUENCE [LARGE SCALE GENOMIC DNA]</scope>
    <source>
        <strain evidence="11 12">ATCC 22711</strain>
    </source>
</reference>
<dbReference type="InterPro" id="IPR038459">
    <property type="entry name" value="MT_TRM10-typ_sf"/>
</dbReference>
<feature type="compositionally biased region" description="Basic and acidic residues" evidence="9">
    <location>
        <begin position="74"/>
        <end position="83"/>
    </location>
</feature>
<dbReference type="AlphaFoldDB" id="A0A2T3ARP0"/>
<feature type="compositionally biased region" description="Basic and acidic residues" evidence="9">
    <location>
        <begin position="1"/>
        <end position="29"/>
    </location>
</feature>
<dbReference type="EC" id="2.1.1.221" evidence="1"/>
<dbReference type="GO" id="GO:0052905">
    <property type="term" value="F:tRNA (guanosine(9)-N1)-methyltransferase activity"/>
    <property type="evidence" value="ECO:0007669"/>
    <property type="project" value="UniProtKB-EC"/>
</dbReference>
<feature type="compositionally biased region" description="Basic residues" evidence="9">
    <location>
        <begin position="84"/>
        <end position="101"/>
    </location>
</feature>
<evidence type="ECO:0000256" key="8">
    <source>
        <dbReference type="ARBA" id="ARBA00048434"/>
    </source>
</evidence>
<evidence type="ECO:0000256" key="5">
    <source>
        <dbReference type="ARBA" id="ARBA00022691"/>
    </source>
</evidence>
<keyword evidence="3" id="KW-0489">Methyltransferase</keyword>
<dbReference type="FunCoup" id="A0A2T3ARP0">
    <property type="interactions" value="760"/>
</dbReference>
<dbReference type="PANTHER" id="PTHR13563">
    <property type="entry name" value="TRNA (GUANINE-9-) METHYLTRANSFERASE"/>
    <property type="match status" value="1"/>
</dbReference>
<comment type="catalytic activity">
    <reaction evidence="8">
        <text>guanosine(9) in tRNA + S-adenosyl-L-methionine = N(1)-methylguanosine(9) in tRNA + S-adenosyl-L-homocysteine + H(+)</text>
        <dbReference type="Rhea" id="RHEA:43156"/>
        <dbReference type="Rhea" id="RHEA-COMP:10367"/>
        <dbReference type="Rhea" id="RHEA-COMP:10368"/>
        <dbReference type="ChEBI" id="CHEBI:15378"/>
        <dbReference type="ChEBI" id="CHEBI:57856"/>
        <dbReference type="ChEBI" id="CHEBI:59789"/>
        <dbReference type="ChEBI" id="CHEBI:73542"/>
        <dbReference type="ChEBI" id="CHEBI:74269"/>
        <dbReference type="EC" id="2.1.1.221"/>
    </reaction>
</comment>
<protein>
    <recommendedName>
        <fullName evidence="2">tRNA (guanine(9)-N1)-methyltransferase</fullName>
        <ecNumber evidence="1">2.1.1.221</ecNumber>
    </recommendedName>
    <alternativeName>
        <fullName evidence="7">tRNA methyltransferase 10</fullName>
    </alternativeName>
    <alternativeName>
        <fullName evidence="6">tRNA(m1G9)-methyltransferase</fullName>
    </alternativeName>
</protein>
<evidence type="ECO:0000256" key="9">
    <source>
        <dbReference type="SAM" id="MobiDB-lite"/>
    </source>
</evidence>
<evidence type="ECO:0000256" key="3">
    <source>
        <dbReference type="ARBA" id="ARBA00022603"/>
    </source>
</evidence>
<gene>
    <name evidence="11" type="ORF">M430DRAFT_70503</name>
</gene>
<evidence type="ECO:0000313" key="11">
    <source>
        <dbReference type="EMBL" id="PSS09038.1"/>
    </source>
</evidence>
<dbReference type="GO" id="GO:0002939">
    <property type="term" value="P:tRNA N1-guanine methylation"/>
    <property type="evidence" value="ECO:0007669"/>
    <property type="project" value="TreeGrafter"/>
</dbReference>
<keyword evidence="4" id="KW-0808">Transferase</keyword>
<feature type="region of interest" description="Disordered" evidence="9">
    <location>
        <begin position="228"/>
        <end position="257"/>
    </location>
</feature>
<evidence type="ECO:0000256" key="7">
    <source>
        <dbReference type="ARBA" id="ARBA00032166"/>
    </source>
</evidence>
<dbReference type="Proteomes" id="UP000241818">
    <property type="component" value="Unassembled WGS sequence"/>
</dbReference>
<dbReference type="OrthoDB" id="278300at2759"/>
<dbReference type="InterPro" id="IPR028564">
    <property type="entry name" value="MT_TRM10-typ"/>
</dbReference>
<proteinExistence type="predicted"/>
<dbReference type="CDD" id="cd18089">
    <property type="entry name" value="SPOUT_Trm10-like"/>
    <property type="match status" value="1"/>
</dbReference>
<feature type="region of interest" description="Disordered" evidence="9">
    <location>
        <begin position="1"/>
        <end position="131"/>
    </location>
</feature>
<evidence type="ECO:0000256" key="6">
    <source>
        <dbReference type="ARBA" id="ARBA00031792"/>
    </source>
</evidence>
<dbReference type="InterPro" id="IPR007356">
    <property type="entry name" value="tRNA_m1G_MeTrfase_euk"/>
</dbReference>
<dbReference type="InParanoid" id="A0A2T3ARP0"/>
<dbReference type="GO" id="GO:0005634">
    <property type="term" value="C:nucleus"/>
    <property type="evidence" value="ECO:0007669"/>
    <property type="project" value="TreeGrafter"/>
</dbReference>
<feature type="domain" description="SAM-dependent MTase TRM10-type" evidence="10">
    <location>
        <begin position="125"/>
        <end position="355"/>
    </location>
</feature>
<dbReference type="GO" id="GO:0000049">
    <property type="term" value="F:tRNA binding"/>
    <property type="evidence" value="ECO:0007669"/>
    <property type="project" value="TreeGrafter"/>
</dbReference>
<feature type="compositionally biased region" description="Basic and acidic residues" evidence="9">
    <location>
        <begin position="357"/>
        <end position="374"/>
    </location>
</feature>
<feature type="compositionally biased region" description="Polar residues" evidence="9">
    <location>
        <begin position="242"/>
        <end position="257"/>
    </location>
</feature>
<dbReference type="GeneID" id="36577578"/>
<keyword evidence="5" id="KW-0949">S-adenosyl-L-methionine</keyword>
<organism evidence="11 12">
    <name type="scientific">Amorphotheca resinae ATCC 22711</name>
    <dbReference type="NCBI Taxonomy" id="857342"/>
    <lineage>
        <taxon>Eukaryota</taxon>
        <taxon>Fungi</taxon>
        <taxon>Dikarya</taxon>
        <taxon>Ascomycota</taxon>
        <taxon>Pezizomycotina</taxon>
        <taxon>Leotiomycetes</taxon>
        <taxon>Helotiales</taxon>
        <taxon>Amorphothecaceae</taxon>
        <taxon>Amorphotheca</taxon>
    </lineage>
</organism>
<dbReference type="RefSeq" id="XP_024717336.1">
    <property type="nucleotide sequence ID" value="XM_024869497.1"/>
</dbReference>
<feature type="non-terminal residue" evidence="11">
    <location>
        <position position="1"/>
    </location>
</feature>
<dbReference type="EMBL" id="KZ679017">
    <property type="protein sequence ID" value="PSS09038.1"/>
    <property type="molecule type" value="Genomic_DNA"/>
</dbReference>
<evidence type="ECO:0000256" key="4">
    <source>
        <dbReference type="ARBA" id="ARBA00022679"/>
    </source>
</evidence>
<evidence type="ECO:0000259" key="10">
    <source>
        <dbReference type="PROSITE" id="PS51675"/>
    </source>
</evidence>
<keyword evidence="12" id="KW-1185">Reference proteome</keyword>
<evidence type="ECO:0000256" key="2">
    <source>
        <dbReference type="ARBA" id="ARBA00020451"/>
    </source>
</evidence>